<dbReference type="RefSeq" id="WP_345635693.1">
    <property type="nucleotide sequence ID" value="NZ_BAABJQ010000024.1"/>
</dbReference>
<reference evidence="2" key="1">
    <citation type="journal article" date="2019" name="Int. J. Syst. Evol. Microbiol.">
        <title>The Global Catalogue of Microorganisms (GCM) 10K type strain sequencing project: providing services to taxonomists for standard genome sequencing and annotation.</title>
        <authorList>
            <consortium name="The Broad Institute Genomics Platform"/>
            <consortium name="The Broad Institute Genome Sequencing Center for Infectious Disease"/>
            <person name="Wu L."/>
            <person name="Ma J."/>
        </authorList>
    </citation>
    <scope>NUCLEOTIDE SEQUENCE [LARGE SCALE GENOMIC DNA]</scope>
    <source>
        <strain evidence="2">JCM 18304</strain>
    </source>
</reference>
<proteinExistence type="predicted"/>
<comment type="caution">
    <text evidence="1">The sequence shown here is derived from an EMBL/GenBank/DDBJ whole genome shotgun (WGS) entry which is preliminary data.</text>
</comment>
<evidence type="ECO:0000313" key="2">
    <source>
        <dbReference type="Proteomes" id="UP001501570"/>
    </source>
</evidence>
<dbReference type="EMBL" id="BAABJQ010000024">
    <property type="protein sequence ID" value="GAA5195563.1"/>
    <property type="molecule type" value="Genomic_DNA"/>
</dbReference>
<gene>
    <name evidence="1" type="ORF">GCM10023322_62520</name>
</gene>
<dbReference type="Proteomes" id="UP001501570">
    <property type="component" value="Unassembled WGS sequence"/>
</dbReference>
<keyword evidence="2" id="KW-1185">Reference proteome</keyword>
<protein>
    <recommendedName>
        <fullName evidence="3">NIF system FeS cluster assembly NifU C-terminal domain-containing protein</fullName>
    </recommendedName>
</protein>
<evidence type="ECO:0008006" key="3">
    <source>
        <dbReference type="Google" id="ProtNLM"/>
    </source>
</evidence>
<sequence length="185" mass="19474">MAHDGERELERVRAVEQRLERAEELPEPARDTAIGLVEALLALYGEGLVRIVGAGARLGGDAFTAELAADELVSHLLLLHGLHPQAVPERIGLAIERLEPRLNGARADLVEVGAGAARLRVSGTSGCGSSRAAVNAALDEAVRAAAPEVTRVEVEHVARPATVIPAEHLLQRIARPPVHPDPGPA</sequence>
<accession>A0ABP9SID9</accession>
<dbReference type="InterPro" id="IPR034904">
    <property type="entry name" value="FSCA_dom_sf"/>
</dbReference>
<dbReference type="Gene3D" id="3.30.300.130">
    <property type="entry name" value="Fe-S cluster assembly (FSCA)"/>
    <property type="match status" value="1"/>
</dbReference>
<organism evidence="1 2">
    <name type="scientific">Rugosimonospora acidiphila</name>
    <dbReference type="NCBI Taxonomy" id="556531"/>
    <lineage>
        <taxon>Bacteria</taxon>
        <taxon>Bacillati</taxon>
        <taxon>Actinomycetota</taxon>
        <taxon>Actinomycetes</taxon>
        <taxon>Micromonosporales</taxon>
        <taxon>Micromonosporaceae</taxon>
        <taxon>Rugosimonospora</taxon>
    </lineage>
</organism>
<evidence type="ECO:0000313" key="1">
    <source>
        <dbReference type="EMBL" id="GAA5195563.1"/>
    </source>
</evidence>
<name>A0ABP9SID9_9ACTN</name>